<proteinExistence type="predicted"/>
<feature type="region of interest" description="Disordered" evidence="1">
    <location>
        <begin position="1"/>
        <end position="35"/>
    </location>
</feature>
<protein>
    <submittedName>
        <fullName evidence="2">Uncharacterized protein</fullName>
    </submittedName>
</protein>
<accession>A0A8T1NER6</accession>
<reference evidence="2" key="1">
    <citation type="submission" date="2020-12" db="EMBL/GenBank/DDBJ databases">
        <title>WGS assembly of Carya illinoinensis cv. Pawnee.</title>
        <authorList>
            <person name="Platts A."/>
            <person name="Shu S."/>
            <person name="Wright S."/>
            <person name="Barry K."/>
            <person name="Edger P."/>
            <person name="Pires J.C."/>
            <person name="Schmutz J."/>
        </authorList>
    </citation>
    <scope>NUCLEOTIDE SEQUENCE</scope>
    <source>
        <tissue evidence="2">Leaf</tissue>
    </source>
</reference>
<sequence>MEKEKEKRKREEDREKGKEAGTKKAKEGEEGAGVMVPTEEEVEEFFAILRRMKVAVKYFERSVGGNNGEGWRAALETDEVVVLEELEHEEDQEEGVVVVVHGDDDAEHDEGGAMSMVKQKKNKKIRGVGKRVEESEVLDLNAAAPEEEDPHRLE</sequence>
<gene>
    <name evidence="2" type="ORF">CIPAW_15G129700</name>
</gene>
<dbReference type="AlphaFoldDB" id="A0A8T1NER6"/>
<dbReference type="EMBL" id="CM031823">
    <property type="protein sequence ID" value="KAG6627457.1"/>
    <property type="molecule type" value="Genomic_DNA"/>
</dbReference>
<comment type="caution">
    <text evidence="2">The sequence shown here is derived from an EMBL/GenBank/DDBJ whole genome shotgun (WGS) entry which is preliminary data.</text>
</comment>
<name>A0A8T1NER6_CARIL</name>
<feature type="region of interest" description="Disordered" evidence="1">
    <location>
        <begin position="105"/>
        <end position="128"/>
    </location>
</feature>
<dbReference type="InterPro" id="IPR034577">
    <property type="entry name" value="NIMIN-2"/>
</dbReference>
<keyword evidence="3" id="KW-1185">Reference proteome</keyword>
<dbReference type="PANTHER" id="PTHR35735:SF5">
    <property type="entry name" value="PROTEIN NIM1-INTERACTING 2"/>
    <property type="match status" value="1"/>
</dbReference>
<evidence type="ECO:0000256" key="1">
    <source>
        <dbReference type="SAM" id="MobiDB-lite"/>
    </source>
</evidence>
<feature type="compositionally biased region" description="Basic and acidic residues" evidence="1">
    <location>
        <begin position="1"/>
        <end position="29"/>
    </location>
</feature>
<dbReference type="Proteomes" id="UP000811609">
    <property type="component" value="Chromosome 15"/>
</dbReference>
<organism evidence="2 3">
    <name type="scientific">Carya illinoinensis</name>
    <name type="common">Pecan</name>
    <dbReference type="NCBI Taxonomy" id="32201"/>
    <lineage>
        <taxon>Eukaryota</taxon>
        <taxon>Viridiplantae</taxon>
        <taxon>Streptophyta</taxon>
        <taxon>Embryophyta</taxon>
        <taxon>Tracheophyta</taxon>
        <taxon>Spermatophyta</taxon>
        <taxon>Magnoliopsida</taxon>
        <taxon>eudicotyledons</taxon>
        <taxon>Gunneridae</taxon>
        <taxon>Pentapetalae</taxon>
        <taxon>rosids</taxon>
        <taxon>fabids</taxon>
        <taxon>Fagales</taxon>
        <taxon>Juglandaceae</taxon>
        <taxon>Carya</taxon>
    </lineage>
</organism>
<evidence type="ECO:0000313" key="3">
    <source>
        <dbReference type="Proteomes" id="UP000811609"/>
    </source>
</evidence>
<evidence type="ECO:0000313" key="2">
    <source>
        <dbReference type="EMBL" id="KAG6627457.1"/>
    </source>
</evidence>
<dbReference type="GO" id="GO:0010112">
    <property type="term" value="P:regulation of systemic acquired resistance"/>
    <property type="evidence" value="ECO:0007669"/>
    <property type="project" value="InterPro"/>
</dbReference>
<feature type="compositionally biased region" description="Basic residues" evidence="1">
    <location>
        <begin position="118"/>
        <end position="128"/>
    </location>
</feature>
<dbReference type="OrthoDB" id="1750968at2759"/>
<dbReference type="PANTHER" id="PTHR35735">
    <property type="entry name" value="PROTEIN NIM1-INTERACTING 2"/>
    <property type="match status" value="1"/>
</dbReference>